<dbReference type="InterPro" id="IPR018511">
    <property type="entry name" value="Hemolysin-typ_Ca-bd_CS"/>
</dbReference>
<keyword evidence="2" id="KW-0964">Secreted</keyword>
<dbReference type="InterPro" id="IPR050557">
    <property type="entry name" value="RTX_toxin/Mannuronan_C5-epim"/>
</dbReference>
<protein>
    <submittedName>
        <fullName evidence="5">Ca2+-binding RTX toxin-like protein</fullName>
    </submittedName>
</protein>
<evidence type="ECO:0000256" key="1">
    <source>
        <dbReference type="ARBA" id="ARBA00004613"/>
    </source>
</evidence>
<dbReference type="SUPFAM" id="SSF51120">
    <property type="entry name" value="beta-Roll"/>
    <property type="match status" value="7"/>
</dbReference>
<dbReference type="Proteomes" id="UP001516061">
    <property type="component" value="Unassembled WGS sequence"/>
</dbReference>
<dbReference type="EMBL" id="JABSNM010000036">
    <property type="protein sequence ID" value="NRT58620.1"/>
    <property type="molecule type" value="Genomic_DNA"/>
</dbReference>
<organism evidence="5 6">
    <name type="scientific">Sphaerotilus uruguayifluvii</name>
    <dbReference type="NCBI Taxonomy" id="2735897"/>
    <lineage>
        <taxon>Bacteria</taxon>
        <taxon>Pseudomonadati</taxon>
        <taxon>Pseudomonadota</taxon>
        <taxon>Betaproteobacteria</taxon>
        <taxon>Burkholderiales</taxon>
        <taxon>Sphaerotilaceae</taxon>
        <taxon>Sphaerotilus</taxon>
    </lineage>
</organism>
<dbReference type="PROSITE" id="PS00330">
    <property type="entry name" value="HEMOLYSIN_CALCIUM"/>
    <property type="match status" value="2"/>
</dbReference>
<dbReference type="InterPro" id="IPR001343">
    <property type="entry name" value="Hemolysn_Ca-bd"/>
</dbReference>
<dbReference type="PANTHER" id="PTHR38340:SF1">
    <property type="entry name" value="S-LAYER PROTEIN"/>
    <property type="match status" value="1"/>
</dbReference>
<evidence type="ECO:0000313" key="6">
    <source>
        <dbReference type="Proteomes" id="UP001516061"/>
    </source>
</evidence>
<dbReference type="Pfam" id="PF00353">
    <property type="entry name" value="HemolysinCabind"/>
    <property type="match status" value="10"/>
</dbReference>
<evidence type="ECO:0000256" key="3">
    <source>
        <dbReference type="ARBA" id="ARBA00022837"/>
    </source>
</evidence>
<accession>A0ABX2G8G0</accession>
<comment type="subcellular location">
    <subcellularLocation>
        <location evidence="1">Secreted</location>
    </subcellularLocation>
</comment>
<dbReference type="PANTHER" id="PTHR38340">
    <property type="entry name" value="S-LAYER PROTEIN"/>
    <property type="match status" value="1"/>
</dbReference>
<feature type="domain" description="Haemolysin-type calcium binding-related" evidence="4">
    <location>
        <begin position="731"/>
        <end position="774"/>
    </location>
</feature>
<dbReference type="Gene3D" id="2.150.10.10">
    <property type="entry name" value="Serralysin-like metalloprotease, C-terminal"/>
    <property type="match status" value="6"/>
</dbReference>
<dbReference type="InterPro" id="IPR010566">
    <property type="entry name" value="Haemolys_ca-bd"/>
</dbReference>
<evidence type="ECO:0000259" key="4">
    <source>
        <dbReference type="Pfam" id="PF06594"/>
    </source>
</evidence>
<keyword evidence="6" id="KW-1185">Reference proteome</keyword>
<dbReference type="Pfam" id="PF06594">
    <property type="entry name" value="HCBP_related"/>
    <property type="match status" value="1"/>
</dbReference>
<reference evidence="5 6" key="1">
    <citation type="submission" date="2020-05" db="EMBL/GenBank/DDBJ databases">
        <title>Genomic Encyclopedia of Type Strains, Phase IV (KMG-V): Genome sequencing to study the core and pangenomes of soil and plant-associated prokaryotes.</title>
        <authorList>
            <person name="Whitman W."/>
        </authorList>
    </citation>
    <scope>NUCLEOTIDE SEQUENCE [LARGE SCALE GENOMIC DNA]</scope>
    <source>
        <strain evidence="5 6">C29</strain>
    </source>
</reference>
<dbReference type="PRINTS" id="PR00313">
    <property type="entry name" value="CABNDNGRPT"/>
</dbReference>
<name>A0ABX2G8G0_9BURK</name>
<evidence type="ECO:0000313" key="5">
    <source>
        <dbReference type="EMBL" id="NRT58620.1"/>
    </source>
</evidence>
<sequence>MLTGNTGANTLDGGTGSDTLAGGAGNDLYIVDAAGDVVTENAGEGTDLIQASVSYTASANVENLTLTGSAAINATGNTLANVLTGNTAANTLNGGAGNDTLIGGAGNDTYVVDAAGDVVTENAGGGTDLIQAGVSYTASANVENLTLTGSAAINATGNTLANVLTGNTAANTLDGGAGSDTLIGGAGNDTYVVDVAGDVVTENAGGGTDLIQAGVSYTASANVENLTLTGTAAINATGNTLANVLTGNSAANTLDGGAGDDTMIGGAGDDIYVVDAAGDAVTENTGEGTDLIQAGVSYTASANVENLTLTGTGAINAAGNALANVLTGNSAANTLDGGAGSDTLIGGAGDDVYVVDATGDVVTENAGEGTDLIQAGVSYTAAANVENLTLTGTGGISATGNELANVLTGNSAANTLDGGAGDDTMIGGAGDDVYVVDAAGDVVTENAGEGTDLIQAGVSYTAAANVENLTLTGTGAISATGNELANVLTGNAAANTLDGGAGNDTLIGSAGDDVYVVDATGDVVTENAGEGTDLILASVSYTASASVENLTLTGTGNLGLTGNELANVLTGNTGANTLDGGTGSDTLIGGAGDDTYVVDAAGDVVTENAGEGTDLILAGVSYTASANVENLTLTGTSAISATGNTLANVLTGNTGANTLDGGLGNDTLDGGDGNDVYLFGLGSGSDLISSWSWDTSVGKANVLRLGAGITPADLLLSRPATVSPTGEGDALIVSLRGTSDRIVIDDFFWGNDPSNGYNEVQRIEFADGTAWDLQTIVAQYLKGTAGDDTLAGTAGADTLSGGAGADTLMGGGGNDTYLVDAGDVVIELAGEGTDQVQAALSWTLGDQIENLQL</sequence>
<evidence type="ECO:0000256" key="2">
    <source>
        <dbReference type="ARBA" id="ARBA00022525"/>
    </source>
</evidence>
<comment type="caution">
    <text evidence="5">The sequence shown here is derived from an EMBL/GenBank/DDBJ whole genome shotgun (WGS) entry which is preliminary data.</text>
</comment>
<dbReference type="InterPro" id="IPR011049">
    <property type="entry name" value="Serralysin-like_metalloprot_C"/>
</dbReference>
<gene>
    <name evidence="5" type="ORF">HNQ01_004389</name>
</gene>
<proteinExistence type="predicted"/>
<keyword evidence="3" id="KW-0106">Calcium</keyword>
<feature type="non-terminal residue" evidence="5">
    <location>
        <position position="853"/>
    </location>
</feature>